<evidence type="ECO:0000313" key="3">
    <source>
        <dbReference type="Proteomes" id="UP000886523"/>
    </source>
</evidence>
<dbReference type="Proteomes" id="UP000886523">
    <property type="component" value="Unassembled WGS sequence"/>
</dbReference>
<keyword evidence="3" id="KW-1185">Reference proteome</keyword>
<evidence type="ECO:0000313" key="2">
    <source>
        <dbReference type="EMBL" id="KAF9520500.1"/>
    </source>
</evidence>
<dbReference type="AlphaFoldDB" id="A0A9P6BBR2"/>
<protein>
    <submittedName>
        <fullName evidence="2">Uncharacterized protein</fullName>
    </submittedName>
</protein>
<comment type="caution">
    <text evidence="2">The sequence shown here is derived from an EMBL/GenBank/DDBJ whole genome shotgun (WGS) entry which is preliminary data.</text>
</comment>
<name>A0A9P6BBR2_9AGAM</name>
<organism evidence="2 3">
    <name type="scientific">Hydnum rufescens UP504</name>
    <dbReference type="NCBI Taxonomy" id="1448309"/>
    <lineage>
        <taxon>Eukaryota</taxon>
        <taxon>Fungi</taxon>
        <taxon>Dikarya</taxon>
        <taxon>Basidiomycota</taxon>
        <taxon>Agaricomycotina</taxon>
        <taxon>Agaricomycetes</taxon>
        <taxon>Cantharellales</taxon>
        <taxon>Hydnaceae</taxon>
        <taxon>Hydnum</taxon>
    </lineage>
</organism>
<feature type="compositionally biased region" description="Basic residues" evidence="1">
    <location>
        <begin position="127"/>
        <end position="137"/>
    </location>
</feature>
<feature type="compositionally biased region" description="Basic and acidic residues" evidence="1">
    <location>
        <begin position="76"/>
        <end position="86"/>
    </location>
</feature>
<proteinExistence type="predicted"/>
<feature type="compositionally biased region" description="Polar residues" evidence="1">
    <location>
        <begin position="87"/>
        <end position="97"/>
    </location>
</feature>
<dbReference type="EMBL" id="MU128911">
    <property type="protein sequence ID" value="KAF9520500.1"/>
    <property type="molecule type" value="Genomic_DNA"/>
</dbReference>
<evidence type="ECO:0000256" key="1">
    <source>
        <dbReference type="SAM" id="MobiDB-lite"/>
    </source>
</evidence>
<accession>A0A9P6BBR2</accession>
<gene>
    <name evidence="2" type="ORF">BS47DRAFT_636468</name>
</gene>
<feature type="compositionally biased region" description="Basic and acidic residues" evidence="1">
    <location>
        <begin position="111"/>
        <end position="120"/>
    </location>
</feature>
<feature type="region of interest" description="Disordered" evidence="1">
    <location>
        <begin position="60"/>
        <end position="191"/>
    </location>
</feature>
<reference evidence="2" key="1">
    <citation type="journal article" date="2020" name="Nat. Commun.">
        <title>Large-scale genome sequencing of mycorrhizal fungi provides insights into the early evolution of symbiotic traits.</title>
        <authorList>
            <person name="Miyauchi S."/>
            <person name="Kiss E."/>
            <person name="Kuo A."/>
            <person name="Drula E."/>
            <person name="Kohler A."/>
            <person name="Sanchez-Garcia M."/>
            <person name="Morin E."/>
            <person name="Andreopoulos B."/>
            <person name="Barry K.W."/>
            <person name="Bonito G."/>
            <person name="Buee M."/>
            <person name="Carver A."/>
            <person name="Chen C."/>
            <person name="Cichocki N."/>
            <person name="Clum A."/>
            <person name="Culley D."/>
            <person name="Crous P.W."/>
            <person name="Fauchery L."/>
            <person name="Girlanda M."/>
            <person name="Hayes R.D."/>
            <person name="Keri Z."/>
            <person name="LaButti K."/>
            <person name="Lipzen A."/>
            <person name="Lombard V."/>
            <person name="Magnuson J."/>
            <person name="Maillard F."/>
            <person name="Murat C."/>
            <person name="Nolan M."/>
            <person name="Ohm R.A."/>
            <person name="Pangilinan J."/>
            <person name="Pereira M.F."/>
            <person name="Perotto S."/>
            <person name="Peter M."/>
            <person name="Pfister S."/>
            <person name="Riley R."/>
            <person name="Sitrit Y."/>
            <person name="Stielow J.B."/>
            <person name="Szollosi G."/>
            <person name="Zifcakova L."/>
            <person name="Stursova M."/>
            <person name="Spatafora J.W."/>
            <person name="Tedersoo L."/>
            <person name="Vaario L.M."/>
            <person name="Yamada A."/>
            <person name="Yan M."/>
            <person name="Wang P."/>
            <person name="Xu J."/>
            <person name="Bruns T."/>
            <person name="Baldrian P."/>
            <person name="Vilgalys R."/>
            <person name="Dunand C."/>
            <person name="Henrissat B."/>
            <person name="Grigoriev I.V."/>
            <person name="Hibbett D."/>
            <person name="Nagy L.G."/>
            <person name="Martin F.M."/>
        </authorList>
    </citation>
    <scope>NUCLEOTIDE SEQUENCE</scope>
    <source>
        <strain evidence="2">UP504</strain>
    </source>
</reference>
<feature type="compositionally biased region" description="Low complexity" evidence="1">
    <location>
        <begin position="138"/>
        <end position="151"/>
    </location>
</feature>
<sequence>MNPPIYPSLHSSYQTNIPAYGWPTSPWPSTHPFAGAYFGSSPMWMNPLYLNSRINDAPDTATGVPEVVPPSYPSGRSREEQIEKNDTAVQTTATDALTGTPVVPVPSDLPASHENEKGGDSDNPPNGRRRRRRRNNRNRPTTPSNNRPITPSADHGPRGQDLSAIAATRKRVRGSRPATRPPLASGRSPPGMYKRFSREWLNPLHLPLSTLERRGLDLLGLHLVACREWPRNRTIRDGADEGVKVHPGFARLPEEKQRDHSSMISCDMTLTRCNIMIILHHSIGSFNFLELISGIQLCVLQLQTSIKVRLHVETTAMFSPYSAAALHDAIGGFDILWAHHQFE</sequence>